<keyword evidence="2" id="KW-1185">Reference proteome</keyword>
<dbReference type="Proteomes" id="UP001148629">
    <property type="component" value="Unassembled WGS sequence"/>
</dbReference>
<reference evidence="1" key="1">
    <citation type="submission" date="2022-08" db="EMBL/GenBank/DDBJ databases">
        <title>Genome Sequence of Fusarium decemcellulare.</title>
        <authorList>
            <person name="Buettner E."/>
        </authorList>
    </citation>
    <scope>NUCLEOTIDE SEQUENCE</scope>
    <source>
        <strain evidence="1">Babe19</strain>
    </source>
</reference>
<proteinExistence type="predicted"/>
<name>A0ACC1SPJ1_9HYPO</name>
<organism evidence="1 2">
    <name type="scientific">Fusarium decemcellulare</name>
    <dbReference type="NCBI Taxonomy" id="57161"/>
    <lineage>
        <taxon>Eukaryota</taxon>
        <taxon>Fungi</taxon>
        <taxon>Dikarya</taxon>
        <taxon>Ascomycota</taxon>
        <taxon>Pezizomycotina</taxon>
        <taxon>Sordariomycetes</taxon>
        <taxon>Hypocreomycetidae</taxon>
        <taxon>Hypocreales</taxon>
        <taxon>Nectriaceae</taxon>
        <taxon>Fusarium</taxon>
        <taxon>Fusarium decemcellulare species complex</taxon>
    </lineage>
</organism>
<sequence length="328" mass="36513">MATDGQPTYLITAAAGHIGTRLVPLLLSQASRPKLVLPTNNPERLKSQLASLPDRSRIQVIHGDIQDPIFLEDIFKSHGVTAAFLCLTGENELMVTLNFFDAMRRVNRVKHLVYLSACGDFDLEAIKSGMLNDNAAGHVLVKPIVEAKLRYGLPPRNQPGGFSWTIIGPTLFYDNDLRSKESILNQGIFNEPLGSKGVSRVDPADIALAVANALDDDGKVWAGKKVMVGSFKTYTNIDVAKLWSEALGTRVTPMMSTEHGLAGFEAHYRNFVSTIFARDMRLMYEYFEKHGFRMNEAEYQDQVALLGKSPTSYEEFVQKIAEEWKASR</sequence>
<comment type="caution">
    <text evidence="1">The sequence shown here is derived from an EMBL/GenBank/DDBJ whole genome shotgun (WGS) entry which is preliminary data.</text>
</comment>
<evidence type="ECO:0000313" key="1">
    <source>
        <dbReference type="EMBL" id="KAJ3543967.1"/>
    </source>
</evidence>
<protein>
    <submittedName>
        <fullName evidence="1">Uncharacterized protein</fullName>
    </submittedName>
</protein>
<dbReference type="EMBL" id="JANRMS010000219">
    <property type="protein sequence ID" value="KAJ3543967.1"/>
    <property type="molecule type" value="Genomic_DNA"/>
</dbReference>
<gene>
    <name evidence="1" type="ORF">NM208_g3299</name>
</gene>
<accession>A0ACC1SPJ1</accession>
<evidence type="ECO:0000313" key="2">
    <source>
        <dbReference type="Proteomes" id="UP001148629"/>
    </source>
</evidence>